<organism evidence="1 2">
    <name type="scientific">Sphaerodactylus townsendi</name>
    <dbReference type="NCBI Taxonomy" id="933632"/>
    <lineage>
        <taxon>Eukaryota</taxon>
        <taxon>Metazoa</taxon>
        <taxon>Chordata</taxon>
        <taxon>Craniata</taxon>
        <taxon>Vertebrata</taxon>
        <taxon>Euteleostomi</taxon>
        <taxon>Lepidosauria</taxon>
        <taxon>Squamata</taxon>
        <taxon>Bifurcata</taxon>
        <taxon>Gekkota</taxon>
        <taxon>Sphaerodactylidae</taxon>
        <taxon>Sphaerodactylus</taxon>
    </lineage>
</organism>
<protein>
    <submittedName>
        <fullName evidence="1">Uncharacterized protein</fullName>
    </submittedName>
</protein>
<dbReference type="Proteomes" id="UP000827872">
    <property type="component" value="Linkage Group LG11"/>
</dbReference>
<dbReference type="EMBL" id="CM037624">
    <property type="protein sequence ID" value="KAH8010854.1"/>
    <property type="molecule type" value="Genomic_DNA"/>
</dbReference>
<keyword evidence="2" id="KW-1185">Reference proteome</keyword>
<gene>
    <name evidence="1" type="ORF">K3G42_015191</name>
</gene>
<evidence type="ECO:0000313" key="2">
    <source>
        <dbReference type="Proteomes" id="UP000827872"/>
    </source>
</evidence>
<sequence length="105" mass="11939">MEVQMQYIFCLYVSYNDMISANFKKMKRVLSSIIMQHVILNKFQVQTASLATAVTVTNPYYRQAQLNKELHLRSPLLSISSASIQSRPTPDAFNKHSGVPVVTLF</sequence>
<comment type="caution">
    <text evidence="1">The sequence shown here is derived from an EMBL/GenBank/DDBJ whole genome shotgun (WGS) entry which is preliminary data.</text>
</comment>
<accession>A0ACB8FUX7</accession>
<name>A0ACB8FUX7_9SAUR</name>
<proteinExistence type="predicted"/>
<reference evidence="1" key="1">
    <citation type="submission" date="2021-08" db="EMBL/GenBank/DDBJ databases">
        <title>The first chromosome-level gecko genome reveals the dynamic sex chromosomes of Neotropical dwarf geckos (Sphaerodactylidae: Sphaerodactylus).</title>
        <authorList>
            <person name="Pinto B.J."/>
            <person name="Keating S.E."/>
            <person name="Gamble T."/>
        </authorList>
    </citation>
    <scope>NUCLEOTIDE SEQUENCE</scope>
    <source>
        <strain evidence="1">TG3544</strain>
    </source>
</reference>
<evidence type="ECO:0000313" key="1">
    <source>
        <dbReference type="EMBL" id="KAH8010854.1"/>
    </source>
</evidence>